<dbReference type="Proteomes" id="UP001429984">
    <property type="component" value="Unassembled WGS sequence"/>
</dbReference>
<accession>A0ABS0BAI3</accession>
<proteinExistence type="predicted"/>
<keyword evidence="3 5" id="KW-1133">Transmembrane helix</keyword>
<dbReference type="PANTHER" id="PTHR38480:SF1">
    <property type="entry name" value="SLR0254 PROTEIN"/>
    <property type="match status" value="1"/>
</dbReference>
<feature type="domain" description="RDD" evidence="6">
    <location>
        <begin position="21"/>
        <end position="142"/>
    </location>
</feature>
<comment type="subcellular location">
    <subcellularLocation>
        <location evidence="1">Membrane</location>
        <topology evidence="1">Multi-pass membrane protein</topology>
    </subcellularLocation>
</comment>
<evidence type="ECO:0000259" key="6">
    <source>
        <dbReference type="Pfam" id="PF06271"/>
    </source>
</evidence>
<dbReference type="PANTHER" id="PTHR38480">
    <property type="entry name" value="SLR0254 PROTEIN"/>
    <property type="match status" value="1"/>
</dbReference>
<evidence type="ECO:0000256" key="1">
    <source>
        <dbReference type="ARBA" id="ARBA00004141"/>
    </source>
</evidence>
<dbReference type="InterPro" id="IPR010432">
    <property type="entry name" value="RDD"/>
</dbReference>
<protein>
    <submittedName>
        <fullName evidence="7">RDD family protein</fullName>
    </submittedName>
</protein>
<keyword evidence="4 5" id="KW-0472">Membrane</keyword>
<evidence type="ECO:0000256" key="5">
    <source>
        <dbReference type="SAM" id="Phobius"/>
    </source>
</evidence>
<evidence type="ECO:0000313" key="7">
    <source>
        <dbReference type="EMBL" id="MBF6025993.1"/>
    </source>
</evidence>
<evidence type="ECO:0000256" key="2">
    <source>
        <dbReference type="ARBA" id="ARBA00022692"/>
    </source>
</evidence>
<feature type="transmembrane region" description="Helical" evidence="5">
    <location>
        <begin position="58"/>
        <end position="79"/>
    </location>
</feature>
<organism evidence="7 8">
    <name type="scientific">Lysobacter niastensis</name>
    <dbReference type="NCBI Taxonomy" id="380629"/>
    <lineage>
        <taxon>Bacteria</taxon>
        <taxon>Pseudomonadati</taxon>
        <taxon>Pseudomonadota</taxon>
        <taxon>Gammaproteobacteria</taxon>
        <taxon>Lysobacterales</taxon>
        <taxon>Lysobacteraceae</taxon>
        <taxon>Lysobacter</taxon>
    </lineage>
</organism>
<dbReference type="Pfam" id="PF06271">
    <property type="entry name" value="RDD"/>
    <property type="match status" value="1"/>
</dbReference>
<keyword evidence="8" id="KW-1185">Reference proteome</keyword>
<comment type="caution">
    <text evidence="7">The sequence shown here is derived from an EMBL/GenBank/DDBJ whole genome shotgun (WGS) entry which is preliminary data.</text>
</comment>
<keyword evidence="2 5" id="KW-0812">Transmembrane</keyword>
<reference evidence="7 8" key="1">
    <citation type="submission" date="2020-11" db="EMBL/GenBank/DDBJ databases">
        <title>Draft Genome Sequence and Secondary Metabolite Biosynthetic Potential of the Lysobacter niastensis Type strain DSM 18481.</title>
        <authorList>
            <person name="Turrini P."/>
            <person name="Artuso I."/>
            <person name="Tescari M."/>
            <person name="Lugli G.A."/>
            <person name="Frangipani E."/>
            <person name="Ventura M."/>
            <person name="Visca P."/>
        </authorList>
    </citation>
    <scope>NUCLEOTIDE SEQUENCE [LARGE SCALE GENOMIC DNA]</scope>
    <source>
        <strain evidence="7 8">DSM 18481</strain>
    </source>
</reference>
<dbReference type="EMBL" id="JADLZT010000013">
    <property type="protein sequence ID" value="MBF6025993.1"/>
    <property type="molecule type" value="Genomic_DNA"/>
</dbReference>
<feature type="transmembrane region" description="Helical" evidence="5">
    <location>
        <begin position="91"/>
        <end position="110"/>
    </location>
</feature>
<gene>
    <name evidence="7" type="ORF">IU514_18340</name>
</gene>
<name>A0ABS0BAI3_9GAMM</name>
<sequence>MLDTYRQVVTPEGVALHLPAAGPVPRALAWVIDLAIRGALMMACSMVLGLLGRGGLGLFAVLMFAVVWFYPVVCEAAWGQTLGKRVLRLRVVAANGAPIGWLASFVRNLLRVVDMLPFGYACGLVASLADPWGRRLGDMVAGTLVVHETRDHEPRAAPINLATPPAVTLLPYEQAALIAFAERAPRLTPARQVELAELAEPLVNARGPVAVERLYGIANWLLGRR</sequence>
<dbReference type="RefSeq" id="WP_194932684.1">
    <property type="nucleotide sequence ID" value="NZ_JADLZT010000013.1"/>
</dbReference>
<evidence type="ECO:0000256" key="3">
    <source>
        <dbReference type="ARBA" id="ARBA00022989"/>
    </source>
</evidence>
<evidence type="ECO:0000313" key="8">
    <source>
        <dbReference type="Proteomes" id="UP001429984"/>
    </source>
</evidence>
<evidence type="ECO:0000256" key="4">
    <source>
        <dbReference type="ARBA" id="ARBA00023136"/>
    </source>
</evidence>